<dbReference type="EC" id="2.1.3.3" evidence="3"/>
<dbReference type="NCBIfam" id="TIGR00658">
    <property type="entry name" value="orni_carb_tr"/>
    <property type="match status" value="1"/>
</dbReference>
<dbReference type="Gene3D" id="3.40.50.1370">
    <property type="entry name" value="Aspartate/ornithine carbamoyltransferase"/>
    <property type="match status" value="2"/>
</dbReference>
<dbReference type="Proteomes" id="UP000247586">
    <property type="component" value="Chromosome"/>
</dbReference>
<dbReference type="InterPro" id="IPR002292">
    <property type="entry name" value="Orn/put_carbamltrans"/>
</dbReference>
<accession>A0A2U9IVI8</accession>
<dbReference type="STRING" id="1293036.GCA_001315825_00580"/>
<reference evidence="8" key="2">
    <citation type="submission" date="2020-03" db="EMBL/GenBank/DDBJ databases">
        <title>Complete Genome Sequences of Extremely Thermoacidophilic, Metal-Mobilizing Type-Strain Members of the Archaeal Family Sulfolobaceae: Acidianus brierleyi DSM-1651T, Acidianus sulfidivorans DSM-18786T, Metallosphaera hakonensis DSM-7519T, and Metallosphaera prunae DSM-10039T.</title>
        <authorList>
            <person name="Counts J.A."/>
            <person name="Kelly R.M."/>
        </authorList>
    </citation>
    <scope>NUCLEOTIDE SEQUENCE [LARGE SCALE GENOMIC DNA]</scope>
    <source>
        <strain evidence="8">HO1-1</strain>
    </source>
</reference>
<protein>
    <recommendedName>
        <fullName evidence="3">Ornithine carbamoyltransferase</fullName>
        <ecNumber evidence="3">2.1.3.3</ecNumber>
    </recommendedName>
</protein>
<reference evidence="8" key="3">
    <citation type="submission" date="2020-03" db="EMBL/GenBank/DDBJ databases">
        <title>Sequencing and Assembly of Multiple Reported Metal-Biooxidizing Members of the Extremely Thermoacidophilic Archaeal Family Sulfolobaceae.</title>
        <authorList>
            <person name="Counts J.A."/>
            <person name="Kelly R.M."/>
        </authorList>
    </citation>
    <scope>NUCLEOTIDE SEQUENCE [LARGE SCALE GENOMIC DNA]</scope>
    <source>
        <strain evidence="8">HO1-1</strain>
    </source>
</reference>
<feature type="domain" description="Aspartate/ornithine carbamoyltransferase carbamoyl-P binding" evidence="6">
    <location>
        <begin position="5"/>
        <end position="145"/>
    </location>
</feature>
<keyword evidence="1 4" id="KW-0808">Transferase</keyword>
<evidence type="ECO:0000259" key="6">
    <source>
        <dbReference type="Pfam" id="PF02729"/>
    </source>
</evidence>
<dbReference type="OrthoDB" id="4696at2157"/>
<dbReference type="InterPro" id="IPR006132">
    <property type="entry name" value="Asp/Orn_carbamoyltranf_P-bd"/>
</dbReference>
<dbReference type="InterPro" id="IPR036901">
    <property type="entry name" value="Asp/Orn_carbamoylTrfase_sf"/>
</dbReference>
<evidence type="ECO:0000256" key="1">
    <source>
        <dbReference type="ARBA" id="ARBA00022679"/>
    </source>
</evidence>
<evidence type="ECO:0000259" key="5">
    <source>
        <dbReference type="Pfam" id="PF00185"/>
    </source>
</evidence>
<comment type="similarity">
    <text evidence="4">Belongs to the aspartate/ornithine carbamoyltransferase superfamily.</text>
</comment>
<dbReference type="KEGG" id="mhk:DFR87_10155"/>
<gene>
    <name evidence="7" type="primary">argF</name>
    <name evidence="7" type="ORF">DFR87_10155</name>
</gene>
<evidence type="ECO:0000313" key="8">
    <source>
        <dbReference type="Proteomes" id="UP000247586"/>
    </source>
</evidence>
<comment type="catalytic activity">
    <reaction evidence="2">
        <text>carbamoyl phosphate + L-ornithine = L-citrulline + phosphate + H(+)</text>
        <dbReference type="Rhea" id="RHEA:19513"/>
        <dbReference type="ChEBI" id="CHEBI:15378"/>
        <dbReference type="ChEBI" id="CHEBI:43474"/>
        <dbReference type="ChEBI" id="CHEBI:46911"/>
        <dbReference type="ChEBI" id="CHEBI:57743"/>
        <dbReference type="ChEBI" id="CHEBI:58228"/>
        <dbReference type="EC" id="2.1.3.3"/>
    </reaction>
</comment>
<dbReference type="PROSITE" id="PS00097">
    <property type="entry name" value="CARBAMOYLTRANSFERASE"/>
    <property type="match status" value="1"/>
</dbReference>
<proteinExistence type="inferred from homology"/>
<dbReference type="FunFam" id="3.40.50.1370:FF:000008">
    <property type="entry name" value="Ornithine carbamoyltransferase"/>
    <property type="match status" value="1"/>
</dbReference>
<evidence type="ECO:0000256" key="3">
    <source>
        <dbReference type="NCBIfam" id="TIGR00658"/>
    </source>
</evidence>
<dbReference type="PRINTS" id="PR00100">
    <property type="entry name" value="AOTCASE"/>
</dbReference>
<dbReference type="NCBIfam" id="NF001986">
    <property type="entry name" value="PRK00779.1"/>
    <property type="match status" value="1"/>
</dbReference>
<evidence type="ECO:0000256" key="4">
    <source>
        <dbReference type="RuleBase" id="RU003634"/>
    </source>
</evidence>
<dbReference type="RefSeq" id="WP_110369468.1">
    <property type="nucleotide sequence ID" value="NZ_CP029287.2"/>
</dbReference>
<name>A0A2U9IVI8_9CREN</name>
<dbReference type="GO" id="GO:0016597">
    <property type="term" value="F:amino acid binding"/>
    <property type="evidence" value="ECO:0007669"/>
    <property type="project" value="InterPro"/>
</dbReference>
<dbReference type="PANTHER" id="PTHR45753:SF3">
    <property type="entry name" value="ORNITHINE TRANSCARBAMYLASE, MITOCHONDRIAL"/>
    <property type="match status" value="1"/>
</dbReference>
<dbReference type="GO" id="GO:0019240">
    <property type="term" value="P:citrulline biosynthetic process"/>
    <property type="evidence" value="ECO:0007669"/>
    <property type="project" value="TreeGrafter"/>
</dbReference>
<feature type="domain" description="Aspartate/ornithine carbamoyltransferase Asp/Orn-binding" evidence="5">
    <location>
        <begin position="152"/>
        <end position="305"/>
    </location>
</feature>
<reference evidence="7 8" key="1">
    <citation type="submission" date="2018-05" db="EMBL/GenBank/DDBJ databases">
        <title>Complete Genome Sequences of Extremely Thermoacidophilic, Metal-Mobilizing Type-Strain Members of the Archaeal Family Sulfolobaceae: Acidianus brierleyi DSM-1651T, Acidianus sulfidivorans DSM-18786T, Metallosphaera hakonensis DSM-7519T, and Metallosphaera prunae DSM-10039T.</title>
        <authorList>
            <person name="Counts J.A."/>
            <person name="Kelly R.M."/>
        </authorList>
    </citation>
    <scope>NUCLEOTIDE SEQUENCE [LARGE SCALE GENOMIC DNA]</scope>
    <source>
        <strain evidence="7 8">HO1-1</strain>
    </source>
</reference>
<dbReference type="EMBL" id="CP029287">
    <property type="protein sequence ID" value="AWR99982.1"/>
    <property type="molecule type" value="Genomic_DNA"/>
</dbReference>
<organism evidence="7 8">
    <name type="scientific">Metallosphaera hakonensis JCM 8857 = DSM 7519</name>
    <dbReference type="NCBI Taxonomy" id="1293036"/>
    <lineage>
        <taxon>Archaea</taxon>
        <taxon>Thermoproteota</taxon>
        <taxon>Thermoprotei</taxon>
        <taxon>Sulfolobales</taxon>
        <taxon>Sulfolobaceae</taxon>
        <taxon>Metallosphaera</taxon>
    </lineage>
</organism>
<sequence length="307" mass="34799">MLKGKNLLCLLDFDRWDLQRLLDVSFSMKERVMTNEVPKTLDGKRIALFFEKPSTRTRVSSELAISMLGGTPIVLTKNDVQISRGEPVEDTARVLGRMVHGIGARVQKHDTLLKLAEYSGRPTINLLSDLSHPLQALTDFMTVKEVFGTLNKPIAFVGDGGDNVLVSLMAFVSKFGLELRVASPKEMRPRPDVWKRIEEEAELSDAVIEFYDDPYEAIRGVSVVYTDVWISMGQESEAQRRREVLSKYRVTEDLMRYTSADSIFLHCLPAIRGEEVEQSVIDGKKSRVWDQAENRLYTAMSAFSLIY</sequence>
<evidence type="ECO:0000256" key="2">
    <source>
        <dbReference type="ARBA" id="ARBA00048772"/>
    </source>
</evidence>
<dbReference type="InterPro" id="IPR006131">
    <property type="entry name" value="Asp_carbamoyltransf_Asp/Orn-bd"/>
</dbReference>
<dbReference type="InterPro" id="IPR006130">
    <property type="entry name" value="Asp/Orn_carbamoylTrfase"/>
</dbReference>
<dbReference type="PRINTS" id="PR00102">
    <property type="entry name" value="OTCASE"/>
</dbReference>
<dbReference type="GeneID" id="36835707"/>
<dbReference type="Pfam" id="PF02729">
    <property type="entry name" value="OTCace_N"/>
    <property type="match status" value="1"/>
</dbReference>
<dbReference type="Pfam" id="PF00185">
    <property type="entry name" value="OTCace"/>
    <property type="match status" value="1"/>
</dbReference>
<dbReference type="PANTHER" id="PTHR45753">
    <property type="entry name" value="ORNITHINE CARBAMOYLTRANSFERASE, MITOCHONDRIAL"/>
    <property type="match status" value="1"/>
</dbReference>
<dbReference type="AlphaFoldDB" id="A0A2U9IVI8"/>
<dbReference type="SUPFAM" id="SSF53671">
    <property type="entry name" value="Aspartate/ornithine carbamoyltransferase"/>
    <property type="match status" value="1"/>
</dbReference>
<dbReference type="GO" id="GO:0042450">
    <property type="term" value="P:L-arginine biosynthetic process via ornithine"/>
    <property type="evidence" value="ECO:0007669"/>
    <property type="project" value="UniProtKB-UniRule"/>
</dbReference>
<evidence type="ECO:0000313" key="7">
    <source>
        <dbReference type="EMBL" id="AWR99982.1"/>
    </source>
</evidence>
<dbReference type="GO" id="GO:0004585">
    <property type="term" value="F:ornithine carbamoyltransferase activity"/>
    <property type="evidence" value="ECO:0007669"/>
    <property type="project" value="UniProtKB-UniRule"/>
</dbReference>
<keyword evidence="8" id="KW-1185">Reference proteome</keyword>